<dbReference type="InterPro" id="IPR000639">
    <property type="entry name" value="Epox_hydrolase-like"/>
</dbReference>
<dbReference type="PANTHER" id="PTHR43689:SF8">
    <property type="entry name" value="ALPHA_BETA-HYDROLASES SUPERFAMILY PROTEIN"/>
    <property type="match status" value="1"/>
</dbReference>
<evidence type="ECO:0000313" key="3">
    <source>
        <dbReference type="Proteomes" id="UP000008385"/>
    </source>
</evidence>
<dbReference type="PANTHER" id="PTHR43689">
    <property type="entry name" value="HYDROLASE"/>
    <property type="match status" value="1"/>
</dbReference>
<proteinExistence type="predicted"/>
<sequence length="281" mass="30090">MSAVPATDDPAVLLAHATTLTTPCGTGHMVWRRWGAGRPLVLLHGGSGSWTHWIRSIAPLTAAGRELWVPDLPGFGDSDVPPGGGDADAVAPVLLQGLATLFGAQPVEVAAFSFGSLVASLAEAQAPGHIARLVIVGAPALALAQPLRLRLWQHLEGEAARREVHRHNLGVLMLADAARITEATVDLHAANMARDRLRERRLVRTDAMARALRALRCPLHAIYGRHDALYADRWPQLQALLEGMPALRSLRFVEDAGHWVQYEAPEGFHALLAQALGGGCP</sequence>
<reference evidence="2 3" key="2">
    <citation type="journal article" date="2011" name="PLoS ONE">
        <title>The Cyst-Dividing Bacterium Ramlibacter tataouinensis TTB310 Genome Reveals a Well-Stocked Toolbox for Adaptation to a Desert Environment.</title>
        <authorList>
            <person name="De Luca G."/>
            <person name="Barakat M."/>
            <person name="Ortet P."/>
            <person name="Fochesato S."/>
            <person name="Jourlin-Castelli C."/>
            <person name="Ansaldi M."/>
            <person name="Py B."/>
            <person name="Fichant G."/>
            <person name="Coutinho P.M."/>
            <person name="Voulhoux R."/>
            <person name="Bastien O."/>
            <person name="Marechal E."/>
            <person name="Henrissat B."/>
            <person name="Quentin Y."/>
            <person name="Noirot P."/>
            <person name="Filloux A."/>
            <person name="Mejean V."/>
            <person name="Dubow M.S."/>
            <person name="Barras F."/>
            <person name="Barbe V."/>
            <person name="Weissenbach J."/>
            <person name="Mihalcescu I."/>
            <person name="Vermeglio A."/>
            <person name="Achouak W."/>
            <person name="Heulin T."/>
        </authorList>
    </citation>
    <scope>NUCLEOTIDE SEQUENCE [LARGE SCALE GENOMIC DNA]</scope>
    <source>
        <strain evidence="3">ATCC BAA-407 / DSM 14655 / LMG 21543 / TTB310</strain>
    </source>
</reference>
<dbReference type="Proteomes" id="UP000008385">
    <property type="component" value="Chromosome"/>
</dbReference>
<protein>
    <submittedName>
        <fullName evidence="2">Hydrolase-like protein</fullName>
    </submittedName>
</protein>
<reference evidence="3" key="1">
    <citation type="submission" date="2006-01" db="EMBL/GenBank/DDBJ databases">
        <title>Genome of the cyst-dividing bacterium Ramlibacter tataouinensis.</title>
        <authorList>
            <person name="Barakat M."/>
            <person name="Ortet P."/>
            <person name="De Luca G."/>
            <person name="Jourlin-Castelli C."/>
            <person name="Ansaldi M."/>
            <person name="Py B."/>
            <person name="Fichant G."/>
            <person name="Coutinho P."/>
            <person name="Voulhoux R."/>
            <person name="Bastien O."/>
            <person name="Roy S."/>
            <person name="Marechal E."/>
            <person name="Henrissat B."/>
            <person name="Quentin Y."/>
            <person name="Noirot P."/>
            <person name="Filloux A."/>
            <person name="Mejean V."/>
            <person name="DuBow M."/>
            <person name="Barras F."/>
            <person name="Heulin T."/>
        </authorList>
    </citation>
    <scope>NUCLEOTIDE SEQUENCE [LARGE SCALE GENOMIC DNA]</scope>
    <source>
        <strain evidence="3">ATCC BAA-407 / DSM 14655 / LMG 21543 / TTB310</strain>
    </source>
</reference>
<evidence type="ECO:0000313" key="2">
    <source>
        <dbReference type="EMBL" id="AEG91671.1"/>
    </source>
</evidence>
<accession>F5XWA1</accession>
<dbReference type="HOGENOM" id="CLU_020336_13_2_4"/>
<dbReference type="AlphaFoldDB" id="F5XWA1"/>
<dbReference type="eggNOG" id="COG2267">
    <property type="taxonomic scope" value="Bacteria"/>
</dbReference>
<evidence type="ECO:0000259" key="1">
    <source>
        <dbReference type="Pfam" id="PF12697"/>
    </source>
</evidence>
<keyword evidence="3" id="KW-1185">Reference proteome</keyword>
<feature type="domain" description="AB hydrolase-1" evidence="1">
    <location>
        <begin position="40"/>
        <end position="269"/>
    </location>
</feature>
<dbReference type="Gene3D" id="3.40.50.1820">
    <property type="entry name" value="alpha/beta hydrolase"/>
    <property type="match status" value="1"/>
</dbReference>
<dbReference type="InterPro" id="IPR000073">
    <property type="entry name" value="AB_hydrolase_1"/>
</dbReference>
<dbReference type="GO" id="GO:0016787">
    <property type="term" value="F:hydrolase activity"/>
    <property type="evidence" value="ECO:0007669"/>
    <property type="project" value="UniProtKB-KW"/>
</dbReference>
<dbReference type="STRING" id="365046.Rta_05930"/>
<dbReference type="RefSeq" id="WP_013899904.1">
    <property type="nucleotide sequence ID" value="NC_015677.1"/>
</dbReference>
<name>F5XWA1_RAMTT</name>
<keyword evidence="2" id="KW-0378">Hydrolase</keyword>
<dbReference type="SUPFAM" id="SSF53474">
    <property type="entry name" value="alpha/beta-Hydrolases"/>
    <property type="match status" value="1"/>
</dbReference>
<dbReference type="KEGG" id="rta:Rta_05930"/>
<gene>
    <name evidence="2" type="ordered locus">Rta_05930</name>
</gene>
<dbReference type="EMBL" id="CP000245">
    <property type="protein sequence ID" value="AEG91671.1"/>
    <property type="molecule type" value="Genomic_DNA"/>
</dbReference>
<dbReference type="PATRIC" id="fig|365046.3.peg.608"/>
<dbReference type="Pfam" id="PF12697">
    <property type="entry name" value="Abhydrolase_6"/>
    <property type="match status" value="1"/>
</dbReference>
<organism evidence="2 3">
    <name type="scientific">Ramlibacter tataouinensis (strain ATCC BAA-407 / DSM 14655 / LMG 21543 / TTB310)</name>
    <dbReference type="NCBI Taxonomy" id="365046"/>
    <lineage>
        <taxon>Bacteria</taxon>
        <taxon>Pseudomonadati</taxon>
        <taxon>Pseudomonadota</taxon>
        <taxon>Betaproteobacteria</taxon>
        <taxon>Burkholderiales</taxon>
        <taxon>Comamonadaceae</taxon>
        <taxon>Ramlibacter</taxon>
    </lineage>
</organism>
<dbReference type="OrthoDB" id="8562572at2"/>
<dbReference type="InterPro" id="IPR029058">
    <property type="entry name" value="AB_hydrolase_fold"/>
</dbReference>
<dbReference type="PRINTS" id="PR00412">
    <property type="entry name" value="EPOXHYDRLASE"/>
</dbReference>